<dbReference type="EMBL" id="JAGSOG010000072">
    <property type="protein sequence ID" value="MBR7834837.1"/>
    <property type="molecule type" value="Genomic_DNA"/>
</dbReference>
<gene>
    <name evidence="1" type="ORF">KDL01_16310</name>
</gene>
<comment type="caution">
    <text evidence="1">The sequence shown here is derived from an EMBL/GenBank/DDBJ whole genome shotgun (WGS) entry which is preliminary data.</text>
</comment>
<evidence type="ECO:0000313" key="2">
    <source>
        <dbReference type="Proteomes" id="UP000675781"/>
    </source>
</evidence>
<reference evidence="1" key="1">
    <citation type="submission" date="2021-04" db="EMBL/GenBank/DDBJ databases">
        <title>Genome based classification of Actinospica acidithermotolerans sp. nov., an actinobacterium isolated from an Indonesian hot spring.</title>
        <authorList>
            <person name="Kusuma A.B."/>
            <person name="Putra K.E."/>
            <person name="Nafisah S."/>
            <person name="Loh J."/>
            <person name="Nouioui I."/>
            <person name="Goodfellow M."/>
        </authorList>
    </citation>
    <scope>NUCLEOTIDE SEQUENCE</scope>
    <source>
        <strain evidence="1">CSCA 57</strain>
    </source>
</reference>
<accession>A0A941IR27</accession>
<proteinExistence type="predicted"/>
<sequence length="146" mass="15669">MTLVAKYEISVPPDQPASDLRAPGTGHFIVSVTNRVQHDGTPIYADRGRLKVAVKEVDGFPTAVDGRSSGAPGLAFPRTLYPLSTTPVERERARCVGGREDGRCFSHVLGQELLTIEALDGSDSSTYRRTGRAEADGALIFEHMGA</sequence>
<protein>
    <submittedName>
        <fullName evidence="1">Uncharacterized protein</fullName>
    </submittedName>
</protein>
<dbReference type="Proteomes" id="UP000675781">
    <property type="component" value="Unassembled WGS sequence"/>
</dbReference>
<evidence type="ECO:0000313" key="1">
    <source>
        <dbReference type="EMBL" id="MBR7834837.1"/>
    </source>
</evidence>
<name>A0A941IR27_9ACTN</name>
<organism evidence="1 2">
    <name type="scientific">Actinospica durhamensis</name>
    <dbReference type="NCBI Taxonomy" id="1508375"/>
    <lineage>
        <taxon>Bacteria</taxon>
        <taxon>Bacillati</taxon>
        <taxon>Actinomycetota</taxon>
        <taxon>Actinomycetes</taxon>
        <taxon>Catenulisporales</taxon>
        <taxon>Actinospicaceae</taxon>
        <taxon>Actinospica</taxon>
    </lineage>
</organism>
<keyword evidence="2" id="KW-1185">Reference proteome</keyword>
<dbReference type="RefSeq" id="WP_212529353.1">
    <property type="nucleotide sequence ID" value="NZ_JAGSOG010000072.1"/>
</dbReference>
<dbReference type="AlphaFoldDB" id="A0A941IR27"/>